<protein>
    <submittedName>
        <fullName evidence="1">Uncharacterized protein</fullName>
    </submittedName>
</protein>
<dbReference type="AlphaFoldDB" id="G2QWU3"/>
<accession>G2QWU3</accession>
<organism evidence="1 2">
    <name type="scientific">Thermothielavioides terrestris (strain ATCC 38088 / NRRL 8126)</name>
    <name type="common">Thielavia terrestris</name>
    <dbReference type="NCBI Taxonomy" id="578455"/>
    <lineage>
        <taxon>Eukaryota</taxon>
        <taxon>Fungi</taxon>
        <taxon>Dikarya</taxon>
        <taxon>Ascomycota</taxon>
        <taxon>Pezizomycotina</taxon>
        <taxon>Sordariomycetes</taxon>
        <taxon>Sordariomycetidae</taxon>
        <taxon>Sordariales</taxon>
        <taxon>Chaetomiaceae</taxon>
        <taxon>Thermothielavioides</taxon>
        <taxon>Thermothielavioides terrestris</taxon>
    </lineage>
</organism>
<evidence type="ECO:0000313" key="2">
    <source>
        <dbReference type="Proteomes" id="UP000008181"/>
    </source>
</evidence>
<dbReference type="HOGENOM" id="CLU_3144003_0_0_1"/>
<sequence>MPNLWGRRTSYKDEWPTRVDVACDEEPEHWAQIARELCILNFKLVKCPT</sequence>
<evidence type="ECO:0000313" key="1">
    <source>
        <dbReference type="EMBL" id="AEO63107.1"/>
    </source>
</evidence>
<dbReference type="GeneID" id="11515904"/>
<dbReference type="EMBL" id="CP003009">
    <property type="protein sequence ID" value="AEO63107.1"/>
    <property type="molecule type" value="Genomic_DNA"/>
</dbReference>
<keyword evidence="2" id="KW-1185">Reference proteome</keyword>
<proteinExistence type="predicted"/>
<dbReference type="OrthoDB" id="10515785at2759"/>
<reference evidence="1 2" key="1">
    <citation type="journal article" date="2011" name="Nat. Biotechnol.">
        <title>Comparative genomic analysis of the thermophilic biomass-degrading fungi Myceliophthora thermophila and Thielavia terrestris.</title>
        <authorList>
            <person name="Berka R.M."/>
            <person name="Grigoriev I.V."/>
            <person name="Otillar R."/>
            <person name="Salamov A."/>
            <person name="Grimwood J."/>
            <person name="Reid I."/>
            <person name="Ishmael N."/>
            <person name="John T."/>
            <person name="Darmond C."/>
            <person name="Moisan M.-C."/>
            <person name="Henrissat B."/>
            <person name="Coutinho P.M."/>
            <person name="Lombard V."/>
            <person name="Natvig D.O."/>
            <person name="Lindquist E."/>
            <person name="Schmutz J."/>
            <person name="Lucas S."/>
            <person name="Harris P."/>
            <person name="Powlowski J."/>
            <person name="Bellemare A."/>
            <person name="Taylor D."/>
            <person name="Butler G."/>
            <person name="de Vries R.P."/>
            <person name="Allijn I.E."/>
            <person name="van den Brink J."/>
            <person name="Ushinsky S."/>
            <person name="Storms R."/>
            <person name="Powell A.J."/>
            <person name="Paulsen I.T."/>
            <person name="Elbourne L.D.H."/>
            <person name="Baker S.E."/>
            <person name="Magnuson J."/>
            <person name="LaBoissiere S."/>
            <person name="Clutterbuck A.J."/>
            <person name="Martinez D."/>
            <person name="Wogulis M."/>
            <person name="de Leon A.L."/>
            <person name="Rey M.W."/>
            <person name="Tsang A."/>
        </authorList>
    </citation>
    <scope>NUCLEOTIDE SEQUENCE [LARGE SCALE GENOMIC DNA]</scope>
    <source>
        <strain evidence="2">ATCC 38088 / NRRL 8126</strain>
    </source>
</reference>
<gene>
    <name evidence="1" type="ORF">THITE_154603</name>
</gene>
<dbReference type="KEGG" id="ttt:THITE_154603"/>
<dbReference type="Proteomes" id="UP000008181">
    <property type="component" value="Chromosome 1"/>
</dbReference>
<name>G2QWU3_THETT</name>
<dbReference type="RefSeq" id="XP_003649443.1">
    <property type="nucleotide sequence ID" value="XM_003649395.1"/>
</dbReference>